<name>A0AAN6WWS8_9PEZI</name>
<evidence type="ECO:0000313" key="6">
    <source>
        <dbReference type="Proteomes" id="UP001302126"/>
    </source>
</evidence>
<dbReference type="Pfam" id="PF00172">
    <property type="entry name" value="Zn_clus"/>
    <property type="match status" value="1"/>
</dbReference>
<evidence type="ECO:0000259" key="4">
    <source>
        <dbReference type="Pfam" id="PF00172"/>
    </source>
</evidence>
<dbReference type="GO" id="GO:0000981">
    <property type="term" value="F:DNA-binding transcription factor activity, RNA polymerase II-specific"/>
    <property type="evidence" value="ECO:0007669"/>
    <property type="project" value="InterPro"/>
</dbReference>
<dbReference type="CDD" id="cd00067">
    <property type="entry name" value="GAL4"/>
    <property type="match status" value="1"/>
</dbReference>
<comment type="caution">
    <text evidence="5">The sequence shown here is derived from an EMBL/GenBank/DDBJ whole genome shotgun (WGS) entry which is preliminary data.</text>
</comment>
<reference evidence="5" key="2">
    <citation type="submission" date="2023-05" db="EMBL/GenBank/DDBJ databases">
        <authorList>
            <consortium name="Lawrence Berkeley National Laboratory"/>
            <person name="Steindorff A."/>
            <person name="Hensen N."/>
            <person name="Bonometti L."/>
            <person name="Westerberg I."/>
            <person name="Brannstrom I.O."/>
            <person name="Guillou S."/>
            <person name="Cros-Aarteil S."/>
            <person name="Calhoun S."/>
            <person name="Haridas S."/>
            <person name="Kuo A."/>
            <person name="Mondo S."/>
            <person name="Pangilinan J."/>
            <person name="Riley R."/>
            <person name="Labutti K."/>
            <person name="Andreopoulos B."/>
            <person name="Lipzen A."/>
            <person name="Chen C."/>
            <person name="Yanf M."/>
            <person name="Daum C."/>
            <person name="Ng V."/>
            <person name="Clum A."/>
            <person name="Ohm R."/>
            <person name="Martin F."/>
            <person name="Silar P."/>
            <person name="Natvig D."/>
            <person name="Lalanne C."/>
            <person name="Gautier V."/>
            <person name="Ament-Velasquez S.L."/>
            <person name="Kruys A."/>
            <person name="Hutchinson M.I."/>
            <person name="Powell A.J."/>
            <person name="Barry K."/>
            <person name="Miller A.N."/>
            <person name="Grigoriev I.V."/>
            <person name="Debuchy R."/>
            <person name="Gladieux P."/>
            <person name="Thoren M.H."/>
            <person name="Johannesson H."/>
        </authorList>
    </citation>
    <scope>NUCLEOTIDE SEQUENCE</scope>
    <source>
        <strain evidence="5">PSN309</strain>
    </source>
</reference>
<dbReference type="Proteomes" id="UP001302126">
    <property type="component" value="Unassembled WGS sequence"/>
</dbReference>
<dbReference type="InterPro" id="IPR001138">
    <property type="entry name" value="Zn2Cys6_DnaBD"/>
</dbReference>
<evidence type="ECO:0000256" key="2">
    <source>
        <dbReference type="SAM" id="MobiDB-lite"/>
    </source>
</evidence>
<accession>A0AAN6WWS8</accession>
<gene>
    <name evidence="5" type="ORF">QBC35DRAFT_497666</name>
</gene>
<keyword evidence="3" id="KW-0472">Membrane</keyword>
<keyword evidence="1" id="KW-0539">Nucleus</keyword>
<keyword evidence="3" id="KW-0812">Transmembrane</keyword>
<feature type="transmembrane region" description="Helical" evidence="3">
    <location>
        <begin position="287"/>
        <end position="304"/>
    </location>
</feature>
<dbReference type="InterPro" id="IPR036864">
    <property type="entry name" value="Zn2-C6_fun-type_DNA-bd_sf"/>
</dbReference>
<dbReference type="PANTHER" id="PTHR35392">
    <property type="entry name" value="ZN(II)2CYS6 TRANSCRIPTION FACTOR (EUROFUNG)-RELATED-RELATED"/>
    <property type="match status" value="1"/>
</dbReference>
<reference evidence="5" key="1">
    <citation type="journal article" date="2023" name="Mol. Phylogenet. Evol.">
        <title>Genome-scale phylogeny and comparative genomics of the fungal order Sordariales.</title>
        <authorList>
            <person name="Hensen N."/>
            <person name="Bonometti L."/>
            <person name="Westerberg I."/>
            <person name="Brannstrom I.O."/>
            <person name="Guillou S."/>
            <person name="Cros-Aarteil S."/>
            <person name="Calhoun S."/>
            <person name="Haridas S."/>
            <person name="Kuo A."/>
            <person name="Mondo S."/>
            <person name="Pangilinan J."/>
            <person name="Riley R."/>
            <person name="LaButti K."/>
            <person name="Andreopoulos B."/>
            <person name="Lipzen A."/>
            <person name="Chen C."/>
            <person name="Yan M."/>
            <person name="Daum C."/>
            <person name="Ng V."/>
            <person name="Clum A."/>
            <person name="Steindorff A."/>
            <person name="Ohm R.A."/>
            <person name="Martin F."/>
            <person name="Silar P."/>
            <person name="Natvig D.O."/>
            <person name="Lalanne C."/>
            <person name="Gautier V."/>
            <person name="Ament-Velasquez S.L."/>
            <person name="Kruys A."/>
            <person name="Hutchinson M.I."/>
            <person name="Powell A.J."/>
            <person name="Barry K."/>
            <person name="Miller A.N."/>
            <person name="Grigoriev I.V."/>
            <person name="Debuchy R."/>
            <person name="Gladieux P."/>
            <person name="Hiltunen Thoren M."/>
            <person name="Johannesson H."/>
        </authorList>
    </citation>
    <scope>NUCLEOTIDE SEQUENCE</scope>
    <source>
        <strain evidence="5">PSN309</strain>
    </source>
</reference>
<dbReference type="GO" id="GO:0008270">
    <property type="term" value="F:zinc ion binding"/>
    <property type="evidence" value="ECO:0007669"/>
    <property type="project" value="InterPro"/>
</dbReference>
<keyword evidence="6" id="KW-1185">Reference proteome</keyword>
<feature type="domain" description="Zn(2)-C6 fungal-type" evidence="4">
    <location>
        <begin position="83"/>
        <end position="106"/>
    </location>
</feature>
<dbReference type="AlphaFoldDB" id="A0AAN6WWS8"/>
<evidence type="ECO:0000256" key="1">
    <source>
        <dbReference type="ARBA" id="ARBA00023242"/>
    </source>
</evidence>
<feature type="region of interest" description="Disordered" evidence="2">
    <location>
        <begin position="1"/>
        <end position="39"/>
    </location>
</feature>
<evidence type="ECO:0000313" key="5">
    <source>
        <dbReference type="EMBL" id="KAK4187922.1"/>
    </source>
</evidence>
<proteinExistence type="predicted"/>
<protein>
    <recommendedName>
        <fullName evidence="4">Zn(2)-C6 fungal-type domain-containing protein</fullName>
    </recommendedName>
</protein>
<dbReference type="InterPro" id="IPR052973">
    <property type="entry name" value="Fungal_sec-metab_reg_TF"/>
</dbReference>
<dbReference type="EMBL" id="MU864395">
    <property type="protein sequence ID" value="KAK4187922.1"/>
    <property type="molecule type" value="Genomic_DNA"/>
</dbReference>
<keyword evidence="3" id="KW-1133">Transmembrane helix</keyword>
<organism evidence="5 6">
    <name type="scientific">Podospora australis</name>
    <dbReference type="NCBI Taxonomy" id="1536484"/>
    <lineage>
        <taxon>Eukaryota</taxon>
        <taxon>Fungi</taxon>
        <taxon>Dikarya</taxon>
        <taxon>Ascomycota</taxon>
        <taxon>Pezizomycotina</taxon>
        <taxon>Sordariomycetes</taxon>
        <taxon>Sordariomycetidae</taxon>
        <taxon>Sordariales</taxon>
        <taxon>Podosporaceae</taxon>
        <taxon>Podospora</taxon>
    </lineage>
</organism>
<evidence type="ECO:0000256" key="3">
    <source>
        <dbReference type="SAM" id="Phobius"/>
    </source>
</evidence>
<feature type="compositionally biased region" description="Polar residues" evidence="2">
    <location>
        <begin position="22"/>
        <end position="39"/>
    </location>
</feature>
<sequence length="612" mass="68179">MSHHHHRRFCSDEDDDDPSPNRDLTTATNSDPTTARPSLEQSIHCFRATTFRRQPPHQNQQRSRARLTEAERTKVLGVRRQGACLRCRMLKIECSLENPCQACLQSAVRGTERKVLSFSYCVRTRFADVNIFLSPSASSDDSFKMRTETLMLKMSRLLSRIATPAQFSFLPNQAAFNKTMTSWLTDPNFHLPGGGSIVGLCCSNLLALRFAAEEKDSDLRELGADFQQFLLATSLSHTGSGSGQEAGLNPFEVGFAGQVSGSRLLLKLDRILTPQYLSKLSRSSCQVLFLFVLGAVLGVLYSTSSTAMQMQGMHSPDFPADLVDEQLQQSPTLWLAMREHLCQMLAHHLIYLGGMLGIKLETGMERRIIECAGKGWGRISNPTTTMTPAIPTVFPGQKQQHYDWDTGYVWGDGITARQDKAQEQEKEVLEEGLPMGLAGAKEDNLNPNYWEEDLNTENDIAMPAMAAATADTDIPTPQAIPRPSEPPPPPLVPIACGPELAHFQNFHESTYDWDPNPTSYLNMSEEPENYYAPAATSPAVAEEKRNFASVSRARTEPYLRSHQGGYSIPKERKRRTMWIVRTIDAGPEHGGHINVHARLRAGRDLEGLRSFV</sequence>
<dbReference type="Gene3D" id="4.10.240.10">
    <property type="entry name" value="Zn(2)-C6 fungal-type DNA-binding domain"/>
    <property type="match status" value="1"/>
</dbReference>
<dbReference type="SUPFAM" id="SSF57701">
    <property type="entry name" value="Zn2/Cys6 DNA-binding domain"/>
    <property type="match status" value="1"/>
</dbReference>